<dbReference type="PANTHER" id="PTHR44942:SF10">
    <property type="entry name" value="METHYLTRANSFERASE TYPE 11 DOMAIN-CONTAINING PROTEIN"/>
    <property type="match status" value="1"/>
</dbReference>
<protein>
    <recommendedName>
        <fullName evidence="1">Methyltransferase type 12 domain-containing protein</fullName>
    </recommendedName>
</protein>
<dbReference type="InterPro" id="IPR029063">
    <property type="entry name" value="SAM-dependent_MTases_sf"/>
</dbReference>
<dbReference type="SUPFAM" id="SSF53335">
    <property type="entry name" value="S-adenosyl-L-methionine-dependent methyltransferases"/>
    <property type="match status" value="1"/>
</dbReference>
<dbReference type="InterPro" id="IPR013217">
    <property type="entry name" value="Methyltransf_12"/>
</dbReference>
<dbReference type="STRING" id="1036612.A0A1L9T523"/>
<evidence type="ECO:0000313" key="2">
    <source>
        <dbReference type="EMBL" id="OJJ54542.1"/>
    </source>
</evidence>
<dbReference type="CDD" id="cd02440">
    <property type="entry name" value="AdoMet_MTases"/>
    <property type="match status" value="1"/>
</dbReference>
<name>A0A1L9T523_9EURO</name>
<evidence type="ECO:0000259" key="1">
    <source>
        <dbReference type="Pfam" id="PF08242"/>
    </source>
</evidence>
<keyword evidence="3" id="KW-1185">Reference proteome</keyword>
<accession>A0A1L9T523</accession>
<reference evidence="3" key="1">
    <citation type="journal article" date="2017" name="Genome Biol.">
        <title>Comparative genomics reveals high biological diversity and specific adaptations in the industrially and medically important fungal genus Aspergillus.</title>
        <authorList>
            <person name="de Vries R.P."/>
            <person name="Riley R."/>
            <person name="Wiebenga A."/>
            <person name="Aguilar-Osorio G."/>
            <person name="Amillis S."/>
            <person name="Uchima C.A."/>
            <person name="Anderluh G."/>
            <person name="Asadollahi M."/>
            <person name="Askin M."/>
            <person name="Barry K."/>
            <person name="Battaglia E."/>
            <person name="Bayram O."/>
            <person name="Benocci T."/>
            <person name="Braus-Stromeyer S.A."/>
            <person name="Caldana C."/>
            <person name="Canovas D."/>
            <person name="Cerqueira G.C."/>
            <person name="Chen F."/>
            <person name="Chen W."/>
            <person name="Choi C."/>
            <person name="Clum A."/>
            <person name="Dos Santos R.A."/>
            <person name="Damasio A.R."/>
            <person name="Diallinas G."/>
            <person name="Emri T."/>
            <person name="Fekete E."/>
            <person name="Flipphi M."/>
            <person name="Freyberg S."/>
            <person name="Gallo A."/>
            <person name="Gournas C."/>
            <person name="Habgood R."/>
            <person name="Hainaut M."/>
            <person name="Harispe M.L."/>
            <person name="Henrissat B."/>
            <person name="Hilden K.S."/>
            <person name="Hope R."/>
            <person name="Hossain A."/>
            <person name="Karabika E."/>
            <person name="Karaffa L."/>
            <person name="Karanyi Z."/>
            <person name="Krasevec N."/>
            <person name="Kuo A."/>
            <person name="Kusch H."/>
            <person name="LaButti K."/>
            <person name="Lagendijk E.L."/>
            <person name="Lapidus A."/>
            <person name="Levasseur A."/>
            <person name="Lindquist E."/>
            <person name="Lipzen A."/>
            <person name="Logrieco A.F."/>
            <person name="MacCabe A."/>
            <person name="Maekelae M.R."/>
            <person name="Malavazi I."/>
            <person name="Melin P."/>
            <person name="Meyer V."/>
            <person name="Mielnichuk N."/>
            <person name="Miskei M."/>
            <person name="Molnar A.P."/>
            <person name="Mule G."/>
            <person name="Ngan C.Y."/>
            <person name="Orejas M."/>
            <person name="Orosz E."/>
            <person name="Ouedraogo J.P."/>
            <person name="Overkamp K.M."/>
            <person name="Park H.-S."/>
            <person name="Perrone G."/>
            <person name="Piumi F."/>
            <person name="Punt P.J."/>
            <person name="Ram A.F."/>
            <person name="Ramon A."/>
            <person name="Rauscher S."/>
            <person name="Record E."/>
            <person name="Riano-Pachon D.M."/>
            <person name="Robert V."/>
            <person name="Roehrig J."/>
            <person name="Ruller R."/>
            <person name="Salamov A."/>
            <person name="Salih N.S."/>
            <person name="Samson R.A."/>
            <person name="Sandor E."/>
            <person name="Sanguinetti M."/>
            <person name="Schuetze T."/>
            <person name="Sepcic K."/>
            <person name="Shelest E."/>
            <person name="Sherlock G."/>
            <person name="Sophianopoulou V."/>
            <person name="Squina F.M."/>
            <person name="Sun H."/>
            <person name="Susca A."/>
            <person name="Todd R.B."/>
            <person name="Tsang A."/>
            <person name="Unkles S.E."/>
            <person name="van de Wiele N."/>
            <person name="van Rossen-Uffink D."/>
            <person name="Oliveira J.V."/>
            <person name="Vesth T.C."/>
            <person name="Visser J."/>
            <person name="Yu J.-H."/>
            <person name="Zhou M."/>
            <person name="Andersen M.R."/>
            <person name="Archer D.B."/>
            <person name="Baker S.E."/>
            <person name="Benoit I."/>
            <person name="Brakhage A.A."/>
            <person name="Braus G.H."/>
            <person name="Fischer R."/>
            <person name="Frisvad J.C."/>
            <person name="Goldman G.H."/>
            <person name="Houbraken J."/>
            <person name="Oakley B."/>
            <person name="Pocsi I."/>
            <person name="Scazzocchio C."/>
            <person name="Seiboth B."/>
            <person name="vanKuyk P.A."/>
            <person name="Wortman J."/>
            <person name="Dyer P.S."/>
            <person name="Grigoriev I.V."/>
        </authorList>
    </citation>
    <scope>NUCLEOTIDE SEQUENCE [LARGE SCALE GENOMIC DNA]</scope>
    <source>
        <strain evidence="3">CBS 593.65</strain>
    </source>
</reference>
<dbReference type="EMBL" id="KV878594">
    <property type="protein sequence ID" value="OJJ54542.1"/>
    <property type="molecule type" value="Genomic_DNA"/>
</dbReference>
<dbReference type="AlphaFoldDB" id="A0A1L9T523"/>
<evidence type="ECO:0000313" key="3">
    <source>
        <dbReference type="Proteomes" id="UP000184356"/>
    </source>
</evidence>
<dbReference type="PANTHER" id="PTHR44942">
    <property type="entry name" value="METHYLTRANSF_11 DOMAIN-CONTAINING PROTEIN"/>
    <property type="match status" value="1"/>
</dbReference>
<dbReference type="Proteomes" id="UP000184356">
    <property type="component" value="Unassembled WGS sequence"/>
</dbReference>
<dbReference type="VEuPathDB" id="FungiDB:ASPSYDRAFT_61164"/>
<dbReference type="Pfam" id="PF08242">
    <property type="entry name" value="Methyltransf_12"/>
    <property type="match status" value="1"/>
</dbReference>
<dbReference type="InterPro" id="IPR051052">
    <property type="entry name" value="Diverse_substrate_MTase"/>
</dbReference>
<gene>
    <name evidence="2" type="ORF">ASPSYDRAFT_61164</name>
</gene>
<dbReference type="GeneID" id="63766024"/>
<dbReference type="Gene3D" id="3.40.50.150">
    <property type="entry name" value="Vaccinia Virus protein VP39"/>
    <property type="match status" value="1"/>
</dbReference>
<organism evidence="2 3">
    <name type="scientific">Aspergillus sydowii CBS 593.65</name>
    <dbReference type="NCBI Taxonomy" id="1036612"/>
    <lineage>
        <taxon>Eukaryota</taxon>
        <taxon>Fungi</taxon>
        <taxon>Dikarya</taxon>
        <taxon>Ascomycota</taxon>
        <taxon>Pezizomycotina</taxon>
        <taxon>Eurotiomycetes</taxon>
        <taxon>Eurotiomycetidae</taxon>
        <taxon>Eurotiales</taxon>
        <taxon>Aspergillaceae</taxon>
        <taxon>Aspergillus</taxon>
        <taxon>Aspergillus subgen. Nidulantes</taxon>
    </lineage>
</organism>
<dbReference type="OrthoDB" id="10027013at2759"/>
<feature type="domain" description="Methyltransferase type 12" evidence="1">
    <location>
        <begin position="47"/>
        <end position="156"/>
    </location>
</feature>
<dbReference type="RefSeq" id="XP_040698348.1">
    <property type="nucleotide sequence ID" value="XM_040849951.1"/>
</dbReference>
<proteinExistence type="predicted"/>
<sequence length="313" mass="34036">MAEKTFREYTPDQGKEYALSRLDYHPKLYDTIINHHKSTGGQLNALLDVGCGPGNVAAALSKHFTQTTGLDPSEGMIKTARAISGKNGAIRFEVSTAEDLGSNSSSSGGGGAGGGVSPPIIADASIDLITAATAAHWFDMPSFWRAAARVLKPGGTVAIWGSGNMRVDPGTPNAGAIQARIDQFEEEIRPYFLLGNFLTRDLYRDLGLPWSVEPAVEGFEEGDFWRKDYETTEEFLAVGAPMVDLKAFERMLGTMSPVTRWREDHPGAEGTEGDVVRKFRRDLERLLRESGVEGGQERLKGSAQGFLLVVKRK</sequence>